<keyword evidence="5" id="KW-0628">Postsynaptic cell membrane</keyword>
<dbReference type="GO" id="GO:0051260">
    <property type="term" value="P:protein homooligomerization"/>
    <property type="evidence" value="ECO:0007669"/>
    <property type="project" value="InterPro"/>
</dbReference>
<keyword evidence="3" id="KW-0770">Synapse</keyword>
<dbReference type="RefSeq" id="XP_066929527.1">
    <property type="nucleotide sequence ID" value="XM_067073426.1"/>
</dbReference>
<evidence type="ECO:0000256" key="6">
    <source>
        <dbReference type="ARBA" id="ARBA00023273"/>
    </source>
</evidence>
<name>A0A7M5XA97_9CNID</name>
<proteinExistence type="predicted"/>
<accession>A0A7M5XA97</accession>
<dbReference type="InterPro" id="IPR003131">
    <property type="entry name" value="T1-type_BTB"/>
</dbReference>
<dbReference type="GO" id="GO:0042734">
    <property type="term" value="C:presynaptic membrane"/>
    <property type="evidence" value="ECO:0007669"/>
    <property type="project" value="UniProtKB-SubCell"/>
</dbReference>
<keyword evidence="2" id="KW-0597">Phosphoprotein</keyword>
<evidence type="ECO:0000256" key="3">
    <source>
        <dbReference type="ARBA" id="ARBA00023018"/>
    </source>
</evidence>
<evidence type="ECO:0000259" key="10">
    <source>
        <dbReference type="SMART" id="SM00225"/>
    </source>
</evidence>
<feature type="domain" description="BTB" evidence="10">
    <location>
        <begin position="79"/>
        <end position="178"/>
    </location>
</feature>
<evidence type="ECO:0000256" key="4">
    <source>
        <dbReference type="ARBA" id="ARBA00023136"/>
    </source>
</evidence>
<dbReference type="EnsemblMetazoa" id="CLYHEMT020003.1">
    <property type="protein sequence ID" value="CLYHEMP020003.1"/>
    <property type="gene ID" value="CLYHEMG020003"/>
</dbReference>
<keyword evidence="4" id="KW-0472">Membrane</keyword>
<dbReference type="SMART" id="SM00225">
    <property type="entry name" value="BTB"/>
    <property type="match status" value="1"/>
</dbReference>
<dbReference type="Pfam" id="PF23110">
    <property type="entry name" value="H1_KCTD8_12_16"/>
    <property type="match status" value="1"/>
</dbReference>
<dbReference type="GO" id="GO:0045211">
    <property type="term" value="C:postsynaptic membrane"/>
    <property type="evidence" value="ECO:0007669"/>
    <property type="project" value="UniProtKB-SubCell"/>
</dbReference>
<dbReference type="OrthoDB" id="2414723at2759"/>
<evidence type="ECO:0000256" key="7">
    <source>
        <dbReference type="ARBA" id="ARBA00034100"/>
    </source>
</evidence>
<protein>
    <recommendedName>
        <fullName evidence="10">BTB domain-containing protein</fullName>
    </recommendedName>
</protein>
<evidence type="ECO:0000256" key="9">
    <source>
        <dbReference type="ARBA" id="ARBA00057758"/>
    </source>
</evidence>
<dbReference type="SUPFAM" id="SSF54695">
    <property type="entry name" value="POZ domain"/>
    <property type="match status" value="1"/>
</dbReference>
<reference evidence="11" key="1">
    <citation type="submission" date="2021-01" db="UniProtKB">
        <authorList>
            <consortium name="EnsemblMetazoa"/>
        </authorList>
    </citation>
    <scope>IDENTIFICATION</scope>
</reference>
<keyword evidence="1" id="KW-1003">Cell membrane</keyword>
<keyword evidence="6" id="KW-0966">Cell projection</keyword>
<dbReference type="Proteomes" id="UP000594262">
    <property type="component" value="Unplaced"/>
</dbReference>
<sequence length="317" mass="36436">MEKQKREFEITRPRLRLGSTSSSTCSSSLTIGSDDLVTIGLTSVEDNKFHQQLPTHAPLQRRETFPPINTNAASLLISDSIELNVGGTVYTTTGWILAREHTSWLAKNLESMAMLDRRGRYFIDRDGGLFRYILEYLGTGEIRISKNFPDIESLRKEATFYGLKIMKRMLDKHLINQDNWDPNKGHYITLTEHATYNVKFRDNLNVVFKRISSITVAGHVKSCRKVFGNKLSLDRDSNENLDRYSCRMLIVQGNEMTVFDTLKDNNYEMVSNNKTDAASLGRTGLGERKGSLVDLSFEQNKRWIHVTNYYFRRKSVK</sequence>
<organism evidence="11 12">
    <name type="scientific">Clytia hemisphaerica</name>
    <dbReference type="NCBI Taxonomy" id="252671"/>
    <lineage>
        <taxon>Eukaryota</taxon>
        <taxon>Metazoa</taxon>
        <taxon>Cnidaria</taxon>
        <taxon>Hydrozoa</taxon>
        <taxon>Hydroidolina</taxon>
        <taxon>Leptothecata</taxon>
        <taxon>Obeliida</taxon>
        <taxon>Clytiidae</taxon>
        <taxon>Clytia</taxon>
    </lineage>
</organism>
<dbReference type="Gene3D" id="3.30.710.10">
    <property type="entry name" value="Potassium Channel Kv1.1, Chain A"/>
    <property type="match status" value="1"/>
</dbReference>
<keyword evidence="12" id="KW-1185">Reference proteome</keyword>
<dbReference type="GeneID" id="136817086"/>
<evidence type="ECO:0000256" key="8">
    <source>
        <dbReference type="ARBA" id="ARBA00034111"/>
    </source>
</evidence>
<comment type="function">
    <text evidence="9">Auxiliary subunit of GABA-B receptors that determine the pharmacology and kinetics of the receptor response. Increases agonist potency and markedly alter the G-protein signaling of the receptors by accelerating onset and promoting desensitization.</text>
</comment>
<evidence type="ECO:0000256" key="5">
    <source>
        <dbReference type="ARBA" id="ARBA00023257"/>
    </source>
</evidence>
<dbReference type="InterPro" id="IPR057093">
    <property type="entry name" value="H1_KCTD8_12_16"/>
</dbReference>
<evidence type="ECO:0000256" key="1">
    <source>
        <dbReference type="ARBA" id="ARBA00022475"/>
    </source>
</evidence>
<evidence type="ECO:0000313" key="12">
    <source>
        <dbReference type="Proteomes" id="UP000594262"/>
    </source>
</evidence>
<evidence type="ECO:0000256" key="2">
    <source>
        <dbReference type="ARBA" id="ARBA00022553"/>
    </source>
</evidence>
<dbReference type="AlphaFoldDB" id="A0A7M5XA97"/>
<dbReference type="Pfam" id="PF02214">
    <property type="entry name" value="BTB_2"/>
    <property type="match status" value="1"/>
</dbReference>
<evidence type="ECO:0000313" key="11">
    <source>
        <dbReference type="EnsemblMetazoa" id="CLYHEMP020003.1"/>
    </source>
</evidence>
<dbReference type="InterPro" id="IPR000210">
    <property type="entry name" value="BTB/POZ_dom"/>
</dbReference>
<dbReference type="PANTHER" id="PTHR14499:SF136">
    <property type="entry name" value="GH08630P"/>
    <property type="match status" value="1"/>
</dbReference>
<dbReference type="InterPro" id="IPR011333">
    <property type="entry name" value="SKP1/BTB/POZ_sf"/>
</dbReference>
<dbReference type="PANTHER" id="PTHR14499">
    <property type="entry name" value="POTASSIUM CHANNEL TETRAMERIZATION DOMAIN-CONTAINING"/>
    <property type="match status" value="1"/>
</dbReference>
<comment type="subcellular location">
    <subcellularLocation>
        <location evidence="7">Postsynaptic cell membrane</location>
    </subcellularLocation>
    <subcellularLocation>
        <location evidence="8">Presynaptic cell membrane</location>
    </subcellularLocation>
</comment>